<accession>A8RXQ2</accession>
<dbReference type="SUPFAM" id="SSF53613">
    <property type="entry name" value="Ribokinase-like"/>
    <property type="match status" value="1"/>
</dbReference>
<dbReference type="PaxDb" id="411902-CLOBOL_04917"/>
<feature type="domain" description="Carbohydrate kinase PfkB" evidence="3">
    <location>
        <begin position="29"/>
        <end position="255"/>
    </location>
</feature>
<dbReference type="EMBL" id="ABCC02000039">
    <property type="protein sequence ID" value="EDP14375.1"/>
    <property type="molecule type" value="Genomic_DNA"/>
</dbReference>
<dbReference type="eggNOG" id="COG0524">
    <property type="taxonomic scope" value="Bacteria"/>
</dbReference>
<dbReference type="InterPro" id="IPR011611">
    <property type="entry name" value="PfkB_dom"/>
</dbReference>
<gene>
    <name evidence="4" type="ORF">CLOBOL_04917</name>
</gene>
<proteinExistence type="predicted"/>
<reference evidence="4 5" key="2">
    <citation type="submission" date="2007-09" db="EMBL/GenBank/DDBJ databases">
        <title>Draft genome sequence of Clostridium bolteae (ATCC BAA-613).</title>
        <authorList>
            <person name="Sudarsanam P."/>
            <person name="Ley R."/>
            <person name="Guruge J."/>
            <person name="Turnbaugh P.J."/>
            <person name="Mahowald M."/>
            <person name="Liep D."/>
            <person name="Gordon J."/>
        </authorList>
    </citation>
    <scope>NUCLEOTIDE SEQUENCE [LARGE SCALE GENOMIC DNA]</scope>
    <source>
        <strain evidence="5">ATCC BAA-613 / DSM 15670 / CCUG 46953 / JCM 12243 / WAL 16351</strain>
    </source>
</reference>
<evidence type="ECO:0000313" key="4">
    <source>
        <dbReference type="EMBL" id="EDP14375.1"/>
    </source>
</evidence>
<dbReference type="Proteomes" id="UP000005396">
    <property type="component" value="Unassembled WGS sequence"/>
</dbReference>
<dbReference type="GO" id="GO:0016301">
    <property type="term" value="F:kinase activity"/>
    <property type="evidence" value="ECO:0007669"/>
    <property type="project" value="UniProtKB-KW"/>
</dbReference>
<dbReference type="PANTHER" id="PTHR10584">
    <property type="entry name" value="SUGAR KINASE"/>
    <property type="match status" value="1"/>
</dbReference>
<comment type="caution">
    <text evidence="4">The sequence shown here is derived from an EMBL/GenBank/DDBJ whole genome shotgun (WGS) entry which is preliminary data.</text>
</comment>
<keyword evidence="1" id="KW-0808">Transferase</keyword>
<sequence length="311" mass="34315">MIIKTHQQRGEDMLRVLGLGDNVVDKYMHIRTMYPGGNALNFAVYAKMFGIEAGYLGVFGDDEAAAHVYDTIRGLGLELSHCRFYPGENGYAEVRLDNGDRVFIGSNKGGVSREHPLELTAMDRAYIAGYDIVHTSIFSYIEDELPLLRQASSFVSMDFSDRADEEYLRQCAPYVDCASISCGDMPRSEIEKQMTLIRKFGCRHIVIATRGAKGALVMVDGRLYEQSPCLVEAVDTMGAGDSFITCFLINYVDAMKDSRDFPAASGTKGTVTAADYQDLAVRTSLYRAAVYSAGNCQKDGSFGFGKVFQNE</sequence>
<organism evidence="4 5">
    <name type="scientific">Enterocloster bolteae (strain ATCC BAA-613 / DSM 15670 / CCUG 46953 / JCM 12243 / WAL 16351)</name>
    <name type="common">Clostridium bolteae</name>
    <dbReference type="NCBI Taxonomy" id="411902"/>
    <lineage>
        <taxon>Bacteria</taxon>
        <taxon>Bacillati</taxon>
        <taxon>Bacillota</taxon>
        <taxon>Clostridia</taxon>
        <taxon>Lachnospirales</taxon>
        <taxon>Lachnospiraceae</taxon>
        <taxon>Enterocloster</taxon>
    </lineage>
</organism>
<evidence type="ECO:0000256" key="2">
    <source>
        <dbReference type="ARBA" id="ARBA00022777"/>
    </source>
</evidence>
<evidence type="ECO:0000256" key="1">
    <source>
        <dbReference type="ARBA" id="ARBA00022679"/>
    </source>
</evidence>
<keyword evidence="2" id="KW-0418">Kinase</keyword>
<dbReference type="InterPro" id="IPR029056">
    <property type="entry name" value="Ribokinase-like"/>
</dbReference>
<evidence type="ECO:0000259" key="3">
    <source>
        <dbReference type="Pfam" id="PF00294"/>
    </source>
</evidence>
<dbReference type="Pfam" id="PF00294">
    <property type="entry name" value="PfkB"/>
    <property type="match status" value="1"/>
</dbReference>
<protein>
    <recommendedName>
        <fullName evidence="3">Carbohydrate kinase PfkB domain-containing protein</fullName>
    </recommendedName>
</protein>
<dbReference type="Gene3D" id="3.40.1190.20">
    <property type="match status" value="1"/>
</dbReference>
<dbReference type="PANTHER" id="PTHR10584:SF166">
    <property type="entry name" value="RIBOKINASE"/>
    <property type="match status" value="1"/>
</dbReference>
<dbReference type="HOGENOM" id="CLU_027634_13_0_9"/>
<reference evidence="4 5" key="1">
    <citation type="submission" date="2007-08" db="EMBL/GenBank/DDBJ databases">
        <authorList>
            <person name="Fulton L."/>
            <person name="Clifton S."/>
            <person name="Fulton B."/>
            <person name="Xu J."/>
            <person name="Minx P."/>
            <person name="Pepin K.H."/>
            <person name="Johnson M."/>
            <person name="Thiruvilangam P."/>
            <person name="Bhonagiri V."/>
            <person name="Nash W.E."/>
            <person name="Mardis E.R."/>
            <person name="Wilson R.K."/>
        </authorList>
    </citation>
    <scope>NUCLEOTIDE SEQUENCE [LARGE SCALE GENOMIC DNA]</scope>
    <source>
        <strain evidence="5">ATCC BAA-613 / DSM 15670 / CCUG 46953 / JCM 12243 / WAL 16351</strain>
    </source>
</reference>
<evidence type="ECO:0000313" key="5">
    <source>
        <dbReference type="Proteomes" id="UP000005396"/>
    </source>
</evidence>
<name>A8RXQ2_ENTBW</name>
<dbReference type="AlphaFoldDB" id="A8RXQ2"/>